<sequence length="145" mass="16453">MWGNHFTARVAPAAINQWLSGYFQRDVQLRWLGSALSRRVKKHPEVPLSFADGYPFLLINEASFRDLQQRCPAGVKLEQFRPNLVVTGAAPWAEDGWQVIRVGEVMFDLGQTVQPLRADHRQHRTRTQTPERRAADDAAKLPHGG</sequence>
<dbReference type="EMBL" id="LR134155">
    <property type="protein sequence ID" value="VEA72925.1"/>
    <property type="molecule type" value="Genomic_DNA"/>
</dbReference>
<gene>
    <name evidence="3" type="primary">ycbX_3</name>
    <name evidence="3" type="ORF">NCTC9419_04543</name>
</gene>
<dbReference type="PROSITE" id="PS51340">
    <property type="entry name" value="MOSC"/>
    <property type="match status" value="1"/>
</dbReference>
<protein>
    <submittedName>
        <fullName evidence="3">Uncharacterized Fe-S protein</fullName>
    </submittedName>
</protein>
<evidence type="ECO:0000313" key="4">
    <source>
        <dbReference type="Proteomes" id="UP000271603"/>
    </source>
</evidence>
<dbReference type="GO" id="GO:0030170">
    <property type="term" value="F:pyridoxal phosphate binding"/>
    <property type="evidence" value="ECO:0007669"/>
    <property type="project" value="InterPro"/>
</dbReference>
<dbReference type="GO" id="GO:0003824">
    <property type="term" value="F:catalytic activity"/>
    <property type="evidence" value="ECO:0007669"/>
    <property type="project" value="InterPro"/>
</dbReference>
<feature type="compositionally biased region" description="Basic and acidic residues" evidence="1">
    <location>
        <begin position="129"/>
        <end position="145"/>
    </location>
</feature>
<organism evidence="3 4">
    <name type="scientific">Serratia rubidaea</name>
    <name type="common">Serratia marinorubra</name>
    <dbReference type="NCBI Taxonomy" id="61652"/>
    <lineage>
        <taxon>Bacteria</taxon>
        <taxon>Pseudomonadati</taxon>
        <taxon>Pseudomonadota</taxon>
        <taxon>Gammaproteobacteria</taxon>
        <taxon>Enterobacterales</taxon>
        <taxon>Yersiniaceae</taxon>
        <taxon>Serratia</taxon>
    </lineage>
</organism>
<dbReference type="Proteomes" id="UP000271603">
    <property type="component" value="Chromosome"/>
</dbReference>
<dbReference type="GO" id="GO:0030151">
    <property type="term" value="F:molybdenum ion binding"/>
    <property type="evidence" value="ECO:0007669"/>
    <property type="project" value="InterPro"/>
</dbReference>
<evidence type="ECO:0000256" key="1">
    <source>
        <dbReference type="SAM" id="MobiDB-lite"/>
    </source>
</evidence>
<evidence type="ECO:0000313" key="3">
    <source>
        <dbReference type="EMBL" id="VEA72925.1"/>
    </source>
</evidence>
<dbReference type="Pfam" id="PF03473">
    <property type="entry name" value="MOSC"/>
    <property type="match status" value="1"/>
</dbReference>
<accession>A0A3S4JUV4</accession>
<name>A0A3S4JUV4_SERRU</name>
<feature type="domain" description="MOSC" evidence="2">
    <location>
        <begin position="29"/>
        <end position="145"/>
    </location>
</feature>
<evidence type="ECO:0000259" key="2">
    <source>
        <dbReference type="PROSITE" id="PS51340"/>
    </source>
</evidence>
<dbReference type="AlphaFoldDB" id="A0A3S4JUV4"/>
<reference evidence="3 4" key="1">
    <citation type="submission" date="2018-12" db="EMBL/GenBank/DDBJ databases">
        <authorList>
            <consortium name="Pathogen Informatics"/>
        </authorList>
    </citation>
    <scope>NUCLEOTIDE SEQUENCE [LARGE SCALE GENOMIC DNA]</scope>
    <source>
        <strain evidence="3 4">NCTC9419</strain>
    </source>
</reference>
<feature type="region of interest" description="Disordered" evidence="1">
    <location>
        <begin position="116"/>
        <end position="145"/>
    </location>
</feature>
<proteinExistence type="predicted"/>
<dbReference type="InterPro" id="IPR005302">
    <property type="entry name" value="MoCF_Sase_C"/>
</dbReference>